<keyword evidence="4 6" id="KW-0472">Membrane</keyword>
<comment type="subcellular location">
    <subcellularLocation>
        <location evidence="1">Membrane</location>
        <topology evidence="1">Multi-pass membrane protein</topology>
    </subcellularLocation>
</comment>
<dbReference type="Gene3D" id="1.20.1250.20">
    <property type="entry name" value="MFS general substrate transporter like domains"/>
    <property type="match status" value="1"/>
</dbReference>
<dbReference type="Proteomes" id="UP001324427">
    <property type="component" value="Unassembled WGS sequence"/>
</dbReference>
<feature type="transmembrane region" description="Helical" evidence="6">
    <location>
        <begin position="126"/>
        <end position="145"/>
    </location>
</feature>
<dbReference type="InterPro" id="IPR011701">
    <property type="entry name" value="MFS"/>
</dbReference>
<evidence type="ECO:0000259" key="7">
    <source>
        <dbReference type="PROSITE" id="PS50850"/>
    </source>
</evidence>
<dbReference type="PROSITE" id="PS50850">
    <property type="entry name" value="MFS"/>
    <property type="match status" value="1"/>
</dbReference>
<dbReference type="InterPro" id="IPR020846">
    <property type="entry name" value="MFS_dom"/>
</dbReference>
<gene>
    <name evidence="8" type="ORF">LTR36_010943</name>
</gene>
<dbReference type="PANTHER" id="PTHR23502">
    <property type="entry name" value="MAJOR FACILITATOR SUPERFAMILY"/>
    <property type="match status" value="1"/>
</dbReference>
<dbReference type="Pfam" id="PF07690">
    <property type="entry name" value="MFS_1"/>
    <property type="match status" value="1"/>
</dbReference>
<dbReference type="EMBL" id="JAVFHQ010000095">
    <property type="protein sequence ID" value="KAK4539422.1"/>
    <property type="molecule type" value="Genomic_DNA"/>
</dbReference>
<dbReference type="SUPFAM" id="SSF103473">
    <property type="entry name" value="MFS general substrate transporter"/>
    <property type="match status" value="1"/>
</dbReference>
<feature type="transmembrane region" description="Helical" evidence="6">
    <location>
        <begin position="152"/>
        <end position="179"/>
    </location>
</feature>
<evidence type="ECO:0000313" key="8">
    <source>
        <dbReference type="EMBL" id="KAK4539422.1"/>
    </source>
</evidence>
<dbReference type="AlphaFoldDB" id="A0AAV9J566"/>
<protein>
    <recommendedName>
        <fullName evidence="7">Major facilitator superfamily (MFS) profile domain-containing protein</fullName>
    </recommendedName>
</protein>
<feature type="transmembrane region" description="Helical" evidence="6">
    <location>
        <begin position="395"/>
        <end position="414"/>
    </location>
</feature>
<name>A0AAV9J566_9PEZI</name>
<feature type="region of interest" description="Disordered" evidence="5">
    <location>
        <begin position="1"/>
        <end position="33"/>
    </location>
</feature>
<dbReference type="InterPro" id="IPR036259">
    <property type="entry name" value="MFS_trans_sf"/>
</dbReference>
<evidence type="ECO:0000313" key="9">
    <source>
        <dbReference type="Proteomes" id="UP001324427"/>
    </source>
</evidence>
<feature type="transmembrane region" description="Helical" evidence="6">
    <location>
        <begin position="211"/>
        <end position="236"/>
    </location>
</feature>
<feature type="domain" description="Major facilitator superfamily (MFS) profile" evidence="7">
    <location>
        <begin position="86"/>
        <end position="516"/>
    </location>
</feature>
<feature type="transmembrane region" description="Helical" evidence="6">
    <location>
        <begin position="314"/>
        <end position="336"/>
    </location>
</feature>
<evidence type="ECO:0000256" key="1">
    <source>
        <dbReference type="ARBA" id="ARBA00004141"/>
    </source>
</evidence>
<evidence type="ECO:0000256" key="4">
    <source>
        <dbReference type="ARBA" id="ARBA00023136"/>
    </source>
</evidence>
<dbReference type="GO" id="GO:0022857">
    <property type="term" value="F:transmembrane transporter activity"/>
    <property type="evidence" value="ECO:0007669"/>
    <property type="project" value="InterPro"/>
</dbReference>
<evidence type="ECO:0000256" key="5">
    <source>
        <dbReference type="SAM" id="MobiDB-lite"/>
    </source>
</evidence>
<feature type="transmembrane region" description="Helical" evidence="6">
    <location>
        <begin position="85"/>
        <end position="106"/>
    </location>
</feature>
<dbReference type="PANTHER" id="PTHR23502:SF159">
    <property type="entry name" value="TRANSPORTER, PUTATIVE (AFU_ORTHOLOGUE AFUA_4G14230)-RELATED"/>
    <property type="match status" value="1"/>
</dbReference>
<keyword evidence="3 6" id="KW-1133">Transmembrane helix</keyword>
<proteinExistence type="predicted"/>
<feature type="transmembrane region" description="Helical" evidence="6">
    <location>
        <begin position="242"/>
        <end position="260"/>
    </location>
</feature>
<sequence length="526" mass="57287">MSATSSAGFGEEKPASYDAEKTGSTTASHTLRGDRYAEGLGDLQVLKTTDSESLKLASDGVTVLIPQPSDDPNDPLNWTWVKKHLVLLSLVFASLLTDFGMTYGTVLFQAQAPTFHMSVPAVANSISAAVFLQGPGGVLAVPLVQRYGRLPVLFWSQFLCALMVMAAALSPNYACFAAFRALQGFVNTAPQVVGLSVVHDMFFFHNRTRRVNLWVFCLLGGPFLGPFVAAWLITAVNWRADYGVLAGLHGVSTLMVIFLGDETLYERGNPQPREQGARGRIKLILGITGLKAKGRPGLWAVTKEIISIQLRPQIFFLTVVYVMVLIAWVIGVNTTISQLVVPPPYSFSAAAEACSWIAPMIGAALGEFWGHWFNDWLCRRYIQQHNGVYVLENRLWGTYAPSLVGFAGLVLYGQALQHTLHWSALLIAWACIAFAMIAATTAVSAYCLDSFPNHASLVAAIINMWRSSGGFCVVYFQLKWIATSGPAVSFGCQAMILGVAFLVGVVSTQAFGQKWRTKHPPPRPDN</sequence>
<evidence type="ECO:0000256" key="6">
    <source>
        <dbReference type="SAM" id="Phobius"/>
    </source>
</evidence>
<keyword evidence="9" id="KW-1185">Reference proteome</keyword>
<comment type="caution">
    <text evidence="8">The sequence shown here is derived from an EMBL/GenBank/DDBJ whole genome shotgun (WGS) entry which is preliminary data.</text>
</comment>
<organism evidence="8 9">
    <name type="scientific">Oleoguttula mirabilis</name>
    <dbReference type="NCBI Taxonomy" id="1507867"/>
    <lineage>
        <taxon>Eukaryota</taxon>
        <taxon>Fungi</taxon>
        <taxon>Dikarya</taxon>
        <taxon>Ascomycota</taxon>
        <taxon>Pezizomycotina</taxon>
        <taxon>Dothideomycetes</taxon>
        <taxon>Dothideomycetidae</taxon>
        <taxon>Mycosphaerellales</taxon>
        <taxon>Teratosphaeriaceae</taxon>
        <taxon>Oleoguttula</taxon>
    </lineage>
</organism>
<feature type="transmembrane region" description="Helical" evidence="6">
    <location>
        <begin position="426"/>
        <end position="448"/>
    </location>
</feature>
<dbReference type="GO" id="GO:0005886">
    <property type="term" value="C:plasma membrane"/>
    <property type="evidence" value="ECO:0007669"/>
    <property type="project" value="TreeGrafter"/>
</dbReference>
<evidence type="ECO:0000256" key="2">
    <source>
        <dbReference type="ARBA" id="ARBA00022692"/>
    </source>
</evidence>
<evidence type="ECO:0000256" key="3">
    <source>
        <dbReference type="ARBA" id="ARBA00022989"/>
    </source>
</evidence>
<accession>A0AAV9J566</accession>
<feature type="transmembrane region" description="Helical" evidence="6">
    <location>
        <begin position="455"/>
        <end position="476"/>
    </location>
</feature>
<feature type="transmembrane region" description="Helical" evidence="6">
    <location>
        <begin position="356"/>
        <end position="374"/>
    </location>
</feature>
<reference evidence="8 9" key="1">
    <citation type="submission" date="2021-11" db="EMBL/GenBank/DDBJ databases">
        <title>Black yeast isolated from Biological Soil Crust.</title>
        <authorList>
            <person name="Kurbessoian T."/>
        </authorList>
    </citation>
    <scope>NUCLEOTIDE SEQUENCE [LARGE SCALE GENOMIC DNA]</scope>
    <source>
        <strain evidence="8 9">CCFEE 5522</strain>
    </source>
</reference>
<keyword evidence="2 6" id="KW-0812">Transmembrane</keyword>
<feature type="transmembrane region" description="Helical" evidence="6">
    <location>
        <begin position="488"/>
        <end position="511"/>
    </location>
</feature>
<feature type="compositionally biased region" description="Basic and acidic residues" evidence="5">
    <location>
        <begin position="10"/>
        <end position="21"/>
    </location>
</feature>